<keyword evidence="4" id="KW-1185">Reference proteome</keyword>
<organism evidence="3 4">
    <name type="scientific">Sphingomonas crocodyli</name>
    <dbReference type="NCBI Taxonomy" id="1979270"/>
    <lineage>
        <taxon>Bacteria</taxon>
        <taxon>Pseudomonadati</taxon>
        <taxon>Pseudomonadota</taxon>
        <taxon>Alphaproteobacteria</taxon>
        <taxon>Sphingomonadales</taxon>
        <taxon>Sphingomonadaceae</taxon>
        <taxon>Sphingomonas</taxon>
    </lineage>
</organism>
<feature type="transmembrane region" description="Helical" evidence="2">
    <location>
        <begin position="321"/>
        <end position="340"/>
    </location>
</feature>
<keyword evidence="2" id="KW-1133">Transmembrane helix</keyword>
<feature type="transmembrane region" description="Helical" evidence="2">
    <location>
        <begin position="97"/>
        <end position="115"/>
    </location>
</feature>
<dbReference type="CDD" id="cd13131">
    <property type="entry name" value="MATE_NorM_like"/>
    <property type="match status" value="1"/>
</dbReference>
<feature type="transmembrane region" description="Helical" evidence="2">
    <location>
        <begin position="164"/>
        <end position="184"/>
    </location>
</feature>
<feature type="transmembrane region" description="Helical" evidence="2">
    <location>
        <begin position="135"/>
        <end position="152"/>
    </location>
</feature>
<accession>A0A437M9S7</accession>
<dbReference type="Pfam" id="PF01554">
    <property type="entry name" value="MatE"/>
    <property type="match status" value="2"/>
</dbReference>
<evidence type="ECO:0000256" key="2">
    <source>
        <dbReference type="SAM" id="Phobius"/>
    </source>
</evidence>
<sequence length="458" mass="48868">MTTSPNPWALEARALLALAMPLIIGNLAWSAIAAVDLIWLGELGPDAVGAGALALNLYNALMVFGMGLSTAVSPMIASERGRRAHPVRDVRRTMRQAMWSIAVISLPVWLLLWHSEAVLIAMGQEPALAREAGHVMHGLQWAFLPYLLFYALRNYIGALERPMSGVLIVVAAIPVNALAGWVLIFGKLGVPAMGLFGAGLASSLTAGFMFAAMLAVILIDRQFRRYSLLGRFWVSDWPRFRYLWRLGLPIAITLALEVTVFNASAFLMGLLDRASLAAHAIAIQLAALCFMVPLGMGQAATVRVGIGYGRGDKDAVSRAGWLAILMGLGFAIVTAILLVALPRELVGLFIDVSAPANAEVVRLAISFLMVAALFQLVDCTQAIGAGVLRGLHDTRVPMAFAAVGYWVIGIGVGAFLAFRTPLRGTGLWLGLAAGLAAVAILMVARWAMRGRLGLVPAR</sequence>
<dbReference type="RefSeq" id="WP_127743921.1">
    <property type="nucleotide sequence ID" value="NZ_SACN01000001.1"/>
</dbReference>
<keyword evidence="1" id="KW-0813">Transport</keyword>
<dbReference type="PANTHER" id="PTHR43298:SF2">
    <property type="entry name" value="FMN_FAD EXPORTER YEEO-RELATED"/>
    <property type="match status" value="1"/>
</dbReference>
<keyword evidence="2" id="KW-0812">Transmembrane</keyword>
<evidence type="ECO:0000313" key="4">
    <source>
        <dbReference type="Proteomes" id="UP000282971"/>
    </source>
</evidence>
<evidence type="ECO:0000256" key="1">
    <source>
        <dbReference type="ARBA" id="ARBA00022448"/>
    </source>
</evidence>
<dbReference type="Proteomes" id="UP000282971">
    <property type="component" value="Unassembled WGS sequence"/>
</dbReference>
<dbReference type="AlphaFoldDB" id="A0A437M9S7"/>
<dbReference type="EMBL" id="SACN01000001">
    <property type="protein sequence ID" value="RVT94429.1"/>
    <property type="molecule type" value="Genomic_DNA"/>
</dbReference>
<feature type="transmembrane region" description="Helical" evidence="2">
    <location>
        <begin position="57"/>
        <end position="77"/>
    </location>
</feature>
<keyword evidence="2" id="KW-0472">Membrane</keyword>
<dbReference type="NCBIfam" id="TIGR00797">
    <property type="entry name" value="matE"/>
    <property type="match status" value="1"/>
</dbReference>
<gene>
    <name evidence="3" type="ORF">EOD43_11500</name>
</gene>
<dbReference type="InterPro" id="IPR002528">
    <property type="entry name" value="MATE_fam"/>
</dbReference>
<proteinExistence type="predicted"/>
<dbReference type="GO" id="GO:0015297">
    <property type="term" value="F:antiporter activity"/>
    <property type="evidence" value="ECO:0007669"/>
    <property type="project" value="InterPro"/>
</dbReference>
<feature type="transmembrane region" description="Helical" evidence="2">
    <location>
        <begin position="276"/>
        <end position="300"/>
    </location>
</feature>
<name>A0A437M9S7_9SPHN</name>
<feature type="transmembrane region" description="Helical" evidence="2">
    <location>
        <begin position="246"/>
        <end position="270"/>
    </location>
</feature>
<reference evidence="3 4" key="1">
    <citation type="submission" date="2019-01" db="EMBL/GenBank/DDBJ databases">
        <authorList>
            <person name="Chen W.-M."/>
        </authorList>
    </citation>
    <scope>NUCLEOTIDE SEQUENCE [LARGE SCALE GENOMIC DNA]</scope>
    <source>
        <strain evidence="3 4">CCP-7</strain>
    </source>
</reference>
<feature type="transmembrane region" description="Helical" evidence="2">
    <location>
        <begin position="196"/>
        <end position="219"/>
    </location>
</feature>
<evidence type="ECO:0000313" key="3">
    <source>
        <dbReference type="EMBL" id="RVT94429.1"/>
    </source>
</evidence>
<dbReference type="InterPro" id="IPR050222">
    <property type="entry name" value="MATE_MdtK"/>
</dbReference>
<dbReference type="PANTHER" id="PTHR43298">
    <property type="entry name" value="MULTIDRUG RESISTANCE PROTEIN NORM-RELATED"/>
    <property type="match status" value="1"/>
</dbReference>
<protein>
    <submittedName>
        <fullName evidence="3">MATE family efflux transporter</fullName>
    </submittedName>
</protein>
<feature type="transmembrane region" description="Helical" evidence="2">
    <location>
        <begin position="398"/>
        <end position="420"/>
    </location>
</feature>
<comment type="caution">
    <text evidence="3">The sequence shown here is derived from an EMBL/GenBank/DDBJ whole genome shotgun (WGS) entry which is preliminary data.</text>
</comment>
<dbReference type="OrthoDB" id="9780160at2"/>
<dbReference type="GO" id="GO:0042910">
    <property type="term" value="F:xenobiotic transmembrane transporter activity"/>
    <property type="evidence" value="ECO:0007669"/>
    <property type="project" value="InterPro"/>
</dbReference>
<feature type="transmembrane region" description="Helical" evidence="2">
    <location>
        <begin position="426"/>
        <end position="448"/>
    </location>
</feature>
<dbReference type="GO" id="GO:0005886">
    <property type="term" value="C:plasma membrane"/>
    <property type="evidence" value="ECO:0007669"/>
    <property type="project" value="TreeGrafter"/>
</dbReference>